<name>A0A934K6P5_9BACT</name>
<dbReference type="PANTHER" id="PTHR42964:SF1">
    <property type="entry name" value="POLYKETIDE BIOSYNTHESIS ENOYL-COA HYDRATASE PKSH-RELATED"/>
    <property type="match status" value="1"/>
</dbReference>
<dbReference type="Gene3D" id="3.90.226.10">
    <property type="entry name" value="2-enoyl-CoA Hydratase, Chain A, domain 1"/>
    <property type="match status" value="1"/>
</dbReference>
<dbReference type="SUPFAM" id="SSF52096">
    <property type="entry name" value="ClpP/crotonase"/>
    <property type="match status" value="1"/>
</dbReference>
<comment type="similarity">
    <text evidence="1 2">Belongs to the enoyl-CoA hydratase/isomerase family.</text>
</comment>
<dbReference type="Proteomes" id="UP000612893">
    <property type="component" value="Unassembled WGS sequence"/>
</dbReference>
<dbReference type="InterPro" id="IPR051683">
    <property type="entry name" value="Enoyl-CoA_Hydratase/Isomerase"/>
</dbReference>
<evidence type="ECO:0000313" key="4">
    <source>
        <dbReference type="Proteomes" id="UP000612893"/>
    </source>
</evidence>
<comment type="caution">
    <text evidence="3">The sequence shown here is derived from an EMBL/GenBank/DDBJ whole genome shotgun (WGS) entry which is preliminary data.</text>
</comment>
<dbReference type="RefSeq" id="WP_338198431.1">
    <property type="nucleotide sequence ID" value="NZ_JAEKNR010000011.1"/>
</dbReference>
<dbReference type="InterPro" id="IPR018376">
    <property type="entry name" value="Enoyl-CoA_hyd/isom_CS"/>
</dbReference>
<organism evidence="3 4">
    <name type="scientific">Candidatus Nephthysia bennettiae</name>
    <dbReference type="NCBI Taxonomy" id="3127016"/>
    <lineage>
        <taxon>Bacteria</taxon>
        <taxon>Bacillati</taxon>
        <taxon>Candidatus Dormiibacterota</taxon>
        <taxon>Candidatus Dormibacteria</taxon>
        <taxon>Candidatus Dormibacterales</taxon>
        <taxon>Candidatus Dormibacteraceae</taxon>
        <taxon>Candidatus Nephthysia</taxon>
    </lineage>
</organism>
<dbReference type="InterPro" id="IPR001753">
    <property type="entry name" value="Enoyl-CoA_hydra/iso"/>
</dbReference>
<evidence type="ECO:0000256" key="1">
    <source>
        <dbReference type="ARBA" id="ARBA00005254"/>
    </source>
</evidence>
<reference evidence="3" key="1">
    <citation type="submission" date="2020-10" db="EMBL/GenBank/DDBJ databases">
        <title>Ca. Dormibacterota MAGs.</title>
        <authorList>
            <person name="Montgomery K."/>
        </authorList>
    </citation>
    <scope>NUCLEOTIDE SEQUENCE [LARGE SCALE GENOMIC DNA]</scope>
    <source>
        <strain evidence="3">SC8812_S17_10</strain>
    </source>
</reference>
<dbReference type="PROSITE" id="PS00166">
    <property type="entry name" value="ENOYL_COA_HYDRATASE"/>
    <property type="match status" value="1"/>
</dbReference>
<dbReference type="PANTHER" id="PTHR42964">
    <property type="entry name" value="ENOYL-COA HYDRATASE"/>
    <property type="match status" value="1"/>
</dbReference>
<dbReference type="AlphaFoldDB" id="A0A934K6P5"/>
<dbReference type="EMBL" id="JAEKNR010000011">
    <property type="protein sequence ID" value="MBJ7596603.1"/>
    <property type="molecule type" value="Genomic_DNA"/>
</dbReference>
<dbReference type="GO" id="GO:0003824">
    <property type="term" value="F:catalytic activity"/>
    <property type="evidence" value="ECO:0007669"/>
    <property type="project" value="InterPro"/>
</dbReference>
<accession>A0A934K6P5</accession>
<evidence type="ECO:0000256" key="2">
    <source>
        <dbReference type="RuleBase" id="RU003707"/>
    </source>
</evidence>
<dbReference type="CDD" id="cd06558">
    <property type="entry name" value="crotonase-like"/>
    <property type="match status" value="1"/>
</dbReference>
<dbReference type="InterPro" id="IPR029045">
    <property type="entry name" value="ClpP/crotonase-like_dom_sf"/>
</dbReference>
<dbReference type="Pfam" id="PF00378">
    <property type="entry name" value="ECH_1"/>
    <property type="match status" value="1"/>
</dbReference>
<proteinExistence type="inferred from homology"/>
<protein>
    <submittedName>
        <fullName evidence="3">Enoyl-CoA hydratase/isomerase family protein</fullName>
    </submittedName>
</protein>
<gene>
    <name evidence="3" type="ORF">JF922_00745</name>
</gene>
<sequence>MVGLRNVSYDVSGGTATIIINRPERRNSLDKATYAEIQASLDEANGDPKVGVVVLTGSGEQAFASGADLKTVNTLELDQYRDYLETNAATRTKIYGLDKPVIARVNGACLGGATSLATSCDIVVAVDTARFGQTEINVGLVGGIDHFWTLGKALVSEMMLTGRVLSAQEALQVGLINRVVPREELDAAVDEYAQKILSKSPYGIALTKRILAFSLQASGFSQARAFQFEMVLQAFQSDDRREGIDAFIERRPARYQGRADGS</sequence>
<evidence type="ECO:0000313" key="3">
    <source>
        <dbReference type="EMBL" id="MBJ7596603.1"/>
    </source>
</evidence>
<keyword evidence="4" id="KW-1185">Reference proteome</keyword>